<sequence length="296" mass="32859">MACNSPTTAARRNLALLFEFLCHDDRPTFFLDTDSEHLEESQPSQLMYANPAIRTFLDELAANSNDGEGYELGSFVCWATSPDLRKNLGINSNPVTFGGQRWKSSLLSGKWQGISCSSTTSRLLAPSKNQTELDFSRNSVHLSSLSSPTALTKHIAVSKSQNDPSKSPISHSYRLKRKRSHPVSLDSTVKDTLPSALIIDWIGSSLTSLPTYVRFFRDYDWASTPLGPIGNWPTQLREMVIMILANPDPRLILWGPKLSLIYNDACTTLIAQKHPASLGGSLMRLLRKYRATCSPL</sequence>
<feature type="domain" description="PAS-like" evidence="2">
    <location>
        <begin position="17"/>
        <end position="119"/>
    </location>
</feature>
<dbReference type="Pfam" id="PF26131">
    <property type="entry name" value="PAS-like"/>
    <property type="match status" value="1"/>
</dbReference>
<evidence type="ECO:0000256" key="1">
    <source>
        <dbReference type="SAM" id="MobiDB-lite"/>
    </source>
</evidence>
<dbReference type="InterPro" id="IPR058846">
    <property type="entry name" value="PAS-like"/>
</dbReference>
<organism evidence="3 4">
    <name type="scientific">Glonium stellatum</name>
    <dbReference type="NCBI Taxonomy" id="574774"/>
    <lineage>
        <taxon>Eukaryota</taxon>
        <taxon>Fungi</taxon>
        <taxon>Dikarya</taxon>
        <taxon>Ascomycota</taxon>
        <taxon>Pezizomycotina</taxon>
        <taxon>Dothideomycetes</taxon>
        <taxon>Pleosporomycetidae</taxon>
        <taxon>Gloniales</taxon>
        <taxon>Gloniaceae</taxon>
        <taxon>Glonium</taxon>
    </lineage>
</organism>
<evidence type="ECO:0000313" key="3">
    <source>
        <dbReference type="EMBL" id="OCL07014.1"/>
    </source>
</evidence>
<evidence type="ECO:0000313" key="4">
    <source>
        <dbReference type="Proteomes" id="UP000250140"/>
    </source>
</evidence>
<proteinExistence type="predicted"/>
<name>A0A8E2EY43_9PEZI</name>
<accession>A0A8E2EY43</accession>
<feature type="region of interest" description="Disordered" evidence="1">
    <location>
        <begin position="156"/>
        <end position="176"/>
    </location>
</feature>
<reference evidence="3 4" key="1">
    <citation type="journal article" date="2016" name="Nat. Commun.">
        <title>Ectomycorrhizal ecology is imprinted in the genome of the dominant symbiotic fungus Cenococcum geophilum.</title>
        <authorList>
            <consortium name="DOE Joint Genome Institute"/>
            <person name="Peter M."/>
            <person name="Kohler A."/>
            <person name="Ohm R.A."/>
            <person name="Kuo A."/>
            <person name="Krutzmann J."/>
            <person name="Morin E."/>
            <person name="Arend M."/>
            <person name="Barry K.W."/>
            <person name="Binder M."/>
            <person name="Choi C."/>
            <person name="Clum A."/>
            <person name="Copeland A."/>
            <person name="Grisel N."/>
            <person name="Haridas S."/>
            <person name="Kipfer T."/>
            <person name="LaButti K."/>
            <person name="Lindquist E."/>
            <person name="Lipzen A."/>
            <person name="Maire R."/>
            <person name="Meier B."/>
            <person name="Mihaltcheva S."/>
            <person name="Molinier V."/>
            <person name="Murat C."/>
            <person name="Poggeler S."/>
            <person name="Quandt C.A."/>
            <person name="Sperisen C."/>
            <person name="Tritt A."/>
            <person name="Tisserant E."/>
            <person name="Crous P.W."/>
            <person name="Henrissat B."/>
            <person name="Nehls U."/>
            <person name="Egli S."/>
            <person name="Spatafora J.W."/>
            <person name="Grigoriev I.V."/>
            <person name="Martin F.M."/>
        </authorList>
    </citation>
    <scope>NUCLEOTIDE SEQUENCE [LARGE SCALE GENOMIC DNA]</scope>
    <source>
        <strain evidence="3 4">CBS 207.34</strain>
    </source>
</reference>
<gene>
    <name evidence="3" type="ORF">AOQ84DRAFT_378090</name>
</gene>
<evidence type="ECO:0000259" key="2">
    <source>
        <dbReference type="Pfam" id="PF26131"/>
    </source>
</evidence>
<dbReference type="EMBL" id="KV749935">
    <property type="protein sequence ID" value="OCL07014.1"/>
    <property type="molecule type" value="Genomic_DNA"/>
</dbReference>
<protein>
    <recommendedName>
        <fullName evidence="2">PAS-like domain-containing protein</fullName>
    </recommendedName>
</protein>
<feature type="compositionally biased region" description="Polar residues" evidence="1">
    <location>
        <begin position="158"/>
        <end position="170"/>
    </location>
</feature>
<dbReference type="Proteomes" id="UP000250140">
    <property type="component" value="Unassembled WGS sequence"/>
</dbReference>
<keyword evidence="4" id="KW-1185">Reference proteome</keyword>
<dbReference type="AlphaFoldDB" id="A0A8E2EY43"/>
<dbReference type="OrthoDB" id="60033at2759"/>